<gene>
    <name evidence="4" type="ORF">RFI_28119</name>
</gene>
<comment type="similarity">
    <text evidence="1">Belongs to the RdRP family.</text>
</comment>
<evidence type="ECO:0000259" key="3">
    <source>
        <dbReference type="Pfam" id="PF05183"/>
    </source>
</evidence>
<keyword evidence="2" id="KW-0472">Membrane</keyword>
<dbReference type="InterPro" id="IPR057596">
    <property type="entry name" value="RDRP_core"/>
</dbReference>
<protein>
    <recommendedName>
        <fullName evidence="1">RNA-dependent RNA polymerase</fullName>
        <ecNumber evidence="1">2.7.7.48</ecNumber>
    </recommendedName>
</protein>
<dbReference type="GO" id="GO:0030422">
    <property type="term" value="P:siRNA processing"/>
    <property type="evidence" value="ECO:0007669"/>
    <property type="project" value="TreeGrafter"/>
</dbReference>
<dbReference type="AlphaFoldDB" id="X6M8B2"/>
<feature type="domain" description="RDRP core" evidence="3">
    <location>
        <begin position="1"/>
        <end position="115"/>
    </location>
</feature>
<dbReference type="InterPro" id="IPR007855">
    <property type="entry name" value="RDRP"/>
</dbReference>
<reference evidence="4 5" key="1">
    <citation type="journal article" date="2013" name="Curr. Biol.">
        <title>The Genome of the Foraminiferan Reticulomyxa filosa.</title>
        <authorList>
            <person name="Glockner G."/>
            <person name="Hulsmann N."/>
            <person name="Schleicher M."/>
            <person name="Noegel A.A."/>
            <person name="Eichinger L."/>
            <person name="Gallinger C."/>
            <person name="Pawlowski J."/>
            <person name="Sierra R."/>
            <person name="Euteneuer U."/>
            <person name="Pillet L."/>
            <person name="Moustafa A."/>
            <person name="Platzer M."/>
            <person name="Groth M."/>
            <person name="Szafranski K."/>
            <person name="Schliwa M."/>
        </authorList>
    </citation>
    <scope>NUCLEOTIDE SEQUENCE [LARGE SCALE GENOMIC DNA]</scope>
</reference>
<keyword evidence="2" id="KW-0812">Transmembrane</keyword>
<feature type="transmembrane region" description="Helical" evidence="2">
    <location>
        <begin position="411"/>
        <end position="434"/>
    </location>
</feature>
<keyword evidence="1 4" id="KW-0696">RNA-directed RNA polymerase</keyword>
<keyword evidence="1" id="KW-0548">Nucleotidyltransferase</keyword>
<sequence>MEYDSDTPLELDRYVDMRMCGKYWLDYQINDSVGIIAEMHEALADASDLGVGSSECVQLAMAHSCAVDYAKTGVPAKLPECIPPLEAIRYPHHQQKHWQVSYESTSVKGILYNSVRIPAHHWNNRDFRKQWNFKSRSNFAAIKYTCQKPMRREPTKREKLSERLNRGCPTCGIPSFRNAHIMNLHKDSEMHQVKNKEQARECMMLNRIHTVTSGNTGNGGDSKSLSCVPCTSDVTKCTNVNNNNGSSGNNGNNGNGASKTSYLECAVGYAGHDKDDYNKRNIISKRHGVFTANDNNKENNFRDSNVATTVPLRCHSLPHYPSRPSSTNASLLASNLLDEKQILFHSARDLHHIRPPINPSNIHTTNMKMTSEHHFQYLLLTIFRRETSTLVRRMCTVQHTPKNKVAPLVRYPFFVFFFFFFGSERHVCLFIYYCKRTKHFHPRRCPFQVRGSLLQVEQIILYARIQNPKLPT</sequence>
<dbReference type="PANTHER" id="PTHR23079">
    <property type="entry name" value="RNA-DEPENDENT RNA POLYMERASE"/>
    <property type="match status" value="1"/>
</dbReference>
<organism evidence="4 5">
    <name type="scientific">Reticulomyxa filosa</name>
    <dbReference type="NCBI Taxonomy" id="46433"/>
    <lineage>
        <taxon>Eukaryota</taxon>
        <taxon>Sar</taxon>
        <taxon>Rhizaria</taxon>
        <taxon>Retaria</taxon>
        <taxon>Foraminifera</taxon>
        <taxon>Monothalamids</taxon>
        <taxon>Reticulomyxidae</taxon>
        <taxon>Reticulomyxa</taxon>
    </lineage>
</organism>
<comment type="caution">
    <text evidence="4">The sequence shown here is derived from an EMBL/GenBank/DDBJ whole genome shotgun (WGS) entry which is preliminary data.</text>
</comment>
<dbReference type="GO" id="GO:0003968">
    <property type="term" value="F:RNA-directed RNA polymerase activity"/>
    <property type="evidence" value="ECO:0007669"/>
    <property type="project" value="UniProtKB-KW"/>
</dbReference>
<evidence type="ECO:0000313" key="5">
    <source>
        <dbReference type="Proteomes" id="UP000023152"/>
    </source>
</evidence>
<dbReference type="GO" id="GO:0031380">
    <property type="term" value="C:nuclear RNA-directed RNA polymerase complex"/>
    <property type="evidence" value="ECO:0007669"/>
    <property type="project" value="TreeGrafter"/>
</dbReference>
<proteinExistence type="inferred from homology"/>
<evidence type="ECO:0000256" key="2">
    <source>
        <dbReference type="SAM" id="Phobius"/>
    </source>
</evidence>
<evidence type="ECO:0000256" key="1">
    <source>
        <dbReference type="RuleBase" id="RU363098"/>
    </source>
</evidence>
<evidence type="ECO:0000313" key="4">
    <source>
        <dbReference type="EMBL" id="ETO09265.1"/>
    </source>
</evidence>
<accession>X6M8B2</accession>
<dbReference type="EC" id="2.7.7.48" evidence="1"/>
<keyword evidence="5" id="KW-1185">Reference proteome</keyword>
<keyword evidence="2" id="KW-1133">Transmembrane helix</keyword>
<dbReference type="Pfam" id="PF05183">
    <property type="entry name" value="RdRP"/>
    <property type="match status" value="1"/>
</dbReference>
<name>X6M8B2_RETFI</name>
<dbReference type="EMBL" id="ASPP01024186">
    <property type="protein sequence ID" value="ETO09265.1"/>
    <property type="molecule type" value="Genomic_DNA"/>
</dbReference>
<dbReference type="OrthoDB" id="6513042at2759"/>
<dbReference type="Proteomes" id="UP000023152">
    <property type="component" value="Unassembled WGS sequence"/>
</dbReference>
<dbReference type="GO" id="GO:0003723">
    <property type="term" value="F:RNA binding"/>
    <property type="evidence" value="ECO:0007669"/>
    <property type="project" value="UniProtKB-KW"/>
</dbReference>
<keyword evidence="1" id="KW-0808">Transferase</keyword>
<dbReference type="PANTHER" id="PTHR23079:SF55">
    <property type="entry name" value="RNA-DIRECTED RNA POLYMERASE"/>
    <property type="match status" value="1"/>
</dbReference>
<keyword evidence="1" id="KW-0694">RNA-binding</keyword>
<comment type="catalytic activity">
    <reaction evidence="1">
        <text>RNA(n) + a ribonucleoside 5'-triphosphate = RNA(n+1) + diphosphate</text>
        <dbReference type="Rhea" id="RHEA:21248"/>
        <dbReference type="Rhea" id="RHEA-COMP:14527"/>
        <dbReference type="Rhea" id="RHEA-COMP:17342"/>
        <dbReference type="ChEBI" id="CHEBI:33019"/>
        <dbReference type="ChEBI" id="CHEBI:61557"/>
        <dbReference type="ChEBI" id="CHEBI:140395"/>
        <dbReference type="EC" id="2.7.7.48"/>
    </reaction>
</comment>